<proteinExistence type="predicted"/>
<accession>A0AAW1EQM6</accession>
<comment type="caution">
    <text evidence="1">The sequence shown here is derived from an EMBL/GenBank/DDBJ whole genome shotgun (WGS) entry which is preliminary data.</text>
</comment>
<dbReference type="AlphaFoldDB" id="A0AAW1EQM6"/>
<dbReference type="Proteomes" id="UP001488805">
    <property type="component" value="Unassembled WGS sequence"/>
</dbReference>
<name>A0AAW1EQM6_ZOAVI</name>
<dbReference type="EMBL" id="JBCEZU010000145">
    <property type="protein sequence ID" value="KAK9524483.1"/>
    <property type="molecule type" value="Genomic_DNA"/>
</dbReference>
<gene>
    <name evidence="1" type="ORF">VZT92_016875</name>
</gene>
<reference evidence="1 2" key="1">
    <citation type="journal article" date="2024" name="Genome Biol. Evol.">
        <title>Chromosome-level genome assembly of the viviparous eelpout Zoarces viviparus.</title>
        <authorList>
            <person name="Fuhrmann N."/>
            <person name="Brasseur M.V."/>
            <person name="Bakowski C.E."/>
            <person name="Podsiadlowski L."/>
            <person name="Prost S."/>
            <person name="Krehenwinkel H."/>
            <person name="Mayer C."/>
        </authorList>
    </citation>
    <scope>NUCLEOTIDE SEQUENCE [LARGE SCALE GENOMIC DNA]</scope>
    <source>
        <strain evidence="1">NO-MEL_2022_Ind0_liver</strain>
    </source>
</reference>
<evidence type="ECO:0000313" key="2">
    <source>
        <dbReference type="Proteomes" id="UP001488805"/>
    </source>
</evidence>
<evidence type="ECO:0000313" key="1">
    <source>
        <dbReference type="EMBL" id="KAK9524483.1"/>
    </source>
</evidence>
<organism evidence="1 2">
    <name type="scientific">Zoarces viviparus</name>
    <name type="common">Viviparous eelpout</name>
    <name type="synonym">Blennius viviparus</name>
    <dbReference type="NCBI Taxonomy" id="48416"/>
    <lineage>
        <taxon>Eukaryota</taxon>
        <taxon>Metazoa</taxon>
        <taxon>Chordata</taxon>
        <taxon>Craniata</taxon>
        <taxon>Vertebrata</taxon>
        <taxon>Euteleostomi</taxon>
        <taxon>Actinopterygii</taxon>
        <taxon>Neopterygii</taxon>
        <taxon>Teleostei</taxon>
        <taxon>Neoteleostei</taxon>
        <taxon>Acanthomorphata</taxon>
        <taxon>Eupercaria</taxon>
        <taxon>Perciformes</taxon>
        <taxon>Cottioidei</taxon>
        <taxon>Zoarcales</taxon>
        <taxon>Zoarcidae</taxon>
        <taxon>Zoarcinae</taxon>
        <taxon>Zoarces</taxon>
    </lineage>
</organism>
<protein>
    <submittedName>
        <fullName evidence="1">Uncharacterized protein</fullName>
    </submittedName>
</protein>
<sequence length="86" mass="9626">MTNECVMHSVEPGQRPSRLIRLVNKAQVNLTTKTPSLLLHPTCLLCLGEKKKKDAGSRLDVAPRMGREGRREVCRGDRKIGEEKMG</sequence>
<keyword evidence="2" id="KW-1185">Reference proteome</keyword>